<feature type="compositionally biased region" description="Low complexity" evidence="2">
    <location>
        <begin position="178"/>
        <end position="188"/>
    </location>
</feature>
<accession>B9R8X0</accession>
<dbReference type="eggNOG" id="ENOG502QTJ3">
    <property type="taxonomic scope" value="Eukaryota"/>
</dbReference>
<name>B9R8X0_RICCO</name>
<feature type="region of interest" description="Disordered" evidence="2">
    <location>
        <begin position="18"/>
        <end position="59"/>
    </location>
</feature>
<organism evidence="3 4">
    <name type="scientific">Ricinus communis</name>
    <name type="common">Castor bean</name>
    <dbReference type="NCBI Taxonomy" id="3988"/>
    <lineage>
        <taxon>Eukaryota</taxon>
        <taxon>Viridiplantae</taxon>
        <taxon>Streptophyta</taxon>
        <taxon>Embryophyta</taxon>
        <taxon>Tracheophyta</taxon>
        <taxon>Spermatophyta</taxon>
        <taxon>Magnoliopsida</taxon>
        <taxon>eudicotyledons</taxon>
        <taxon>Gunneridae</taxon>
        <taxon>Pentapetalae</taxon>
        <taxon>rosids</taxon>
        <taxon>fabids</taxon>
        <taxon>Malpighiales</taxon>
        <taxon>Euphorbiaceae</taxon>
        <taxon>Acalyphoideae</taxon>
        <taxon>Acalypheae</taxon>
        <taxon>Ricinus</taxon>
    </lineage>
</organism>
<feature type="coiled-coil region" evidence="1">
    <location>
        <begin position="607"/>
        <end position="641"/>
    </location>
</feature>
<feature type="compositionally biased region" description="Polar residues" evidence="2">
    <location>
        <begin position="40"/>
        <end position="49"/>
    </location>
</feature>
<evidence type="ECO:0000313" key="3">
    <source>
        <dbReference type="EMBL" id="EEF52950.1"/>
    </source>
</evidence>
<feature type="region of interest" description="Disordered" evidence="2">
    <location>
        <begin position="89"/>
        <end position="188"/>
    </location>
</feature>
<dbReference type="AlphaFoldDB" id="B9R8X0"/>
<gene>
    <name evidence="3" type="ORF">RCOM_1602610</name>
</gene>
<evidence type="ECO:0000256" key="2">
    <source>
        <dbReference type="SAM" id="MobiDB-lite"/>
    </source>
</evidence>
<dbReference type="PANTHER" id="PTHR38394">
    <property type="entry name" value="NEUROFILAMENT LIGHT PROTEIN"/>
    <property type="match status" value="1"/>
</dbReference>
<dbReference type="KEGG" id="rcu:8269976"/>
<feature type="coiled-coil region" evidence="1">
    <location>
        <begin position="227"/>
        <end position="254"/>
    </location>
</feature>
<dbReference type="InParanoid" id="B9R8X0"/>
<evidence type="ECO:0000256" key="1">
    <source>
        <dbReference type="SAM" id="Coils"/>
    </source>
</evidence>
<dbReference type="Proteomes" id="UP000008311">
    <property type="component" value="Unassembled WGS sequence"/>
</dbReference>
<sequence>MEVDDLDSLFEGMVLFTPSQLDDDELQKQQQQQDDVRASAASTSDSFNESEAETPPACINENTLITSENKPQQEPLDENLFSDLTLQTLSSQSHPIPDTTSPTTSRHVTRKKKRAASLRIGYARDSSSLDDPPYYPSPANDDHDHDHPSNLNHSPAPIPTPTSLADAQSESELELDISTSTPSVSVSDSQFDAQFDRIQSQISIKLQHSRQSAASVSAARKDAITRRRKAAQDLNSASANHRDLELQLEAACESEDFDAAQRISDCLAASDKERLLLLTALKHAEAYCDTLDSKMHDVLNSQIVAEQECAALLSKFAKDAEFHANLVWEKARSLSSKEMDQWFSLTEALEAKKIELDIESHFINDARLAVSYSIEHSVEDYRKEQEILYKKKDLLTKELQKLLALVKLKEMEIAENDTNIKAVEEKISDVISGFHESQSSIDSKYDRLQSELSQMHLQTEALSTKRKEIDKFLAQEEGHEAKLRELATLSEYEAKSYQEVVELRKSLMLSILKSTEDKVRLAKTEEKLIEDVQMLQHQVSSARASLQELSSTKSNIQQTISSFKQRIFFIDKRVPELEAEKKVAAAARNFKEAARIAAEAKSLSVEKDGVQIDLEKATLELEKLEKDIKSTVSRLQDTEQLISSKEKEVAMARFQSLLLIAGAATAERFAALELGDTEEANLLLAEAEAANAEAKKLQPIYNFNEEEFSNLPKHFISMELVSKLGRKQLIELAASVDVSAKQ</sequence>
<dbReference type="STRING" id="3988.B9R8X0"/>
<dbReference type="OrthoDB" id="1301563at2759"/>
<keyword evidence="4" id="KW-1185">Reference proteome</keyword>
<protein>
    <recommendedName>
        <fullName evidence="5">UVR domain-containing protein</fullName>
    </recommendedName>
</protein>
<dbReference type="EMBL" id="EQ973772">
    <property type="protein sequence ID" value="EEF52950.1"/>
    <property type="molecule type" value="Genomic_DNA"/>
</dbReference>
<keyword evidence="1" id="KW-0175">Coiled coil</keyword>
<reference evidence="4" key="1">
    <citation type="journal article" date="2010" name="Nat. Biotechnol.">
        <title>Draft genome sequence of the oilseed species Ricinus communis.</title>
        <authorList>
            <person name="Chan A.P."/>
            <person name="Crabtree J."/>
            <person name="Zhao Q."/>
            <person name="Lorenzi H."/>
            <person name="Orvis J."/>
            <person name="Puiu D."/>
            <person name="Melake-Berhan A."/>
            <person name="Jones K.M."/>
            <person name="Redman J."/>
            <person name="Chen G."/>
            <person name="Cahoon E.B."/>
            <person name="Gedil M."/>
            <person name="Stanke M."/>
            <person name="Haas B.J."/>
            <person name="Wortman J.R."/>
            <person name="Fraser-Liggett C.M."/>
            <person name="Ravel J."/>
            <person name="Rabinowicz P.D."/>
        </authorList>
    </citation>
    <scope>NUCLEOTIDE SEQUENCE [LARGE SCALE GENOMIC DNA]</scope>
    <source>
        <strain evidence="4">cv. Hale</strain>
    </source>
</reference>
<feature type="compositionally biased region" description="Basic residues" evidence="2">
    <location>
        <begin position="107"/>
        <end position="116"/>
    </location>
</feature>
<proteinExistence type="predicted"/>
<evidence type="ECO:0008006" key="5">
    <source>
        <dbReference type="Google" id="ProtNLM"/>
    </source>
</evidence>
<evidence type="ECO:0000313" key="4">
    <source>
        <dbReference type="Proteomes" id="UP000008311"/>
    </source>
</evidence>
<dbReference type="PANTHER" id="PTHR38394:SF1">
    <property type="entry name" value="NEUROFILAMENT LIGHT PROTEIN"/>
    <property type="match status" value="1"/>
</dbReference>
<dbReference type="FunCoup" id="B9R8X0">
    <property type="interactions" value="256"/>
</dbReference>